<keyword evidence="1" id="KW-0238">DNA-binding</keyword>
<dbReference type="SUPFAM" id="SSF47413">
    <property type="entry name" value="lambda repressor-like DNA-binding domains"/>
    <property type="match status" value="1"/>
</dbReference>
<dbReference type="SMART" id="SM00530">
    <property type="entry name" value="HTH_XRE"/>
    <property type="match status" value="1"/>
</dbReference>
<dbReference type="Gene3D" id="1.10.260.40">
    <property type="entry name" value="lambda repressor-like DNA-binding domains"/>
    <property type="match status" value="1"/>
</dbReference>
<dbReference type="PANTHER" id="PTHR46797">
    <property type="entry name" value="HTH-TYPE TRANSCRIPTIONAL REGULATOR"/>
    <property type="match status" value="1"/>
</dbReference>
<name>A0ABT8KM20_9BACT</name>
<dbReference type="InterPro" id="IPR010982">
    <property type="entry name" value="Lambda_DNA-bd_dom_sf"/>
</dbReference>
<dbReference type="CDD" id="cd00093">
    <property type="entry name" value="HTH_XRE"/>
    <property type="match status" value="1"/>
</dbReference>
<organism evidence="3 4">
    <name type="scientific">Splendidivirga corallicola</name>
    <dbReference type="NCBI Taxonomy" id="3051826"/>
    <lineage>
        <taxon>Bacteria</taxon>
        <taxon>Pseudomonadati</taxon>
        <taxon>Bacteroidota</taxon>
        <taxon>Cytophagia</taxon>
        <taxon>Cytophagales</taxon>
        <taxon>Splendidivirgaceae</taxon>
        <taxon>Splendidivirga</taxon>
    </lineage>
</organism>
<protein>
    <submittedName>
        <fullName evidence="3">Helix-turn-helix transcriptional regulator</fullName>
    </submittedName>
</protein>
<dbReference type="EMBL" id="JAUJEA010000003">
    <property type="protein sequence ID" value="MDN5201772.1"/>
    <property type="molecule type" value="Genomic_DNA"/>
</dbReference>
<evidence type="ECO:0000259" key="2">
    <source>
        <dbReference type="PROSITE" id="PS50943"/>
    </source>
</evidence>
<keyword evidence="4" id="KW-1185">Reference proteome</keyword>
<dbReference type="PANTHER" id="PTHR46797:SF1">
    <property type="entry name" value="METHYLPHOSPHONATE SYNTHASE"/>
    <property type="match status" value="1"/>
</dbReference>
<comment type="caution">
    <text evidence="3">The sequence shown here is derived from an EMBL/GenBank/DDBJ whole genome shotgun (WGS) entry which is preliminary data.</text>
</comment>
<sequence length="505" mass="58556">MTDSSKKQETIRLIFGLKLKQTRAEKGMTQAALSKQTGISVSYLNEIEKGKKYPKPDKIFALADALDLDYDTMVSLKLDKKLAPIAELINSNILHELPLDMFGISINNLFELLSNAPAQLSAFISTIIEIGRNYDMGVEHFYFSALRTYQEMHENYFPELEEQASEFLKAFNLENRPMIYCEDLEQVLKEKYKYQIDEALLPQKKVFKDIRSLVIPGSVPRLLLNDHLLESQRAFILGREIGYQFMKLEERTYSSMLHDIKSFDQVLNHFKASYFSSAILIRLHEFVRDLKETFMESFWDENMLLKLMLKYNSTPEMFLQRLTNVAPKFFGMHELFFLRFSHKDNTDLYHLTKEMHLSGLHNPHAIASNEHYCRRWISLSIFKELESLKKTKAYDRPLVRTQISDYVDSDNQYLIISMARAKGEGSEVNSSISVGFKLNENLKRKVKFSRDKDIPRKIVSETCERCPIADCKERVAEPIVLREKASAEALKDAIDELTGGQDLIN</sequence>
<feature type="domain" description="HTH cro/C1-type" evidence="2">
    <location>
        <begin position="19"/>
        <end position="73"/>
    </location>
</feature>
<evidence type="ECO:0000313" key="3">
    <source>
        <dbReference type="EMBL" id="MDN5201772.1"/>
    </source>
</evidence>
<accession>A0ABT8KM20</accession>
<gene>
    <name evidence="3" type="ORF">QQ008_10375</name>
</gene>
<dbReference type="PROSITE" id="PS50943">
    <property type="entry name" value="HTH_CROC1"/>
    <property type="match status" value="1"/>
</dbReference>
<evidence type="ECO:0000256" key="1">
    <source>
        <dbReference type="ARBA" id="ARBA00023125"/>
    </source>
</evidence>
<reference evidence="3" key="1">
    <citation type="submission" date="2023-06" db="EMBL/GenBank/DDBJ databases">
        <title>Genomic of Parafulvivirga corallium.</title>
        <authorList>
            <person name="Wang G."/>
        </authorList>
    </citation>
    <scope>NUCLEOTIDE SEQUENCE</scope>
    <source>
        <strain evidence="3">BMA10</strain>
    </source>
</reference>
<dbReference type="Pfam" id="PF01381">
    <property type="entry name" value="HTH_3"/>
    <property type="match status" value="1"/>
</dbReference>
<dbReference type="Proteomes" id="UP001172082">
    <property type="component" value="Unassembled WGS sequence"/>
</dbReference>
<evidence type="ECO:0000313" key="4">
    <source>
        <dbReference type="Proteomes" id="UP001172082"/>
    </source>
</evidence>
<dbReference type="InterPro" id="IPR001387">
    <property type="entry name" value="Cro/C1-type_HTH"/>
</dbReference>
<dbReference type="InterPro" id="IPR050807">
    <property type="entry name" value="TransReg_Diox_bact_type"/>
</dbReference>
<proteinExistence type="predicted"/>
<dbReference type="RefSeq" id="WP_346751800.1">
    <property type="nucleotide sequence ID" value="NZ_JAUJEA010000003.1"/>
</dbReference>